<evidence type="ECO:0000256" key="7">
    <source>
        <dbReference type="ARBA" id="ARBA00024196"/>
    </source>
</evidence>
<evidence type="ECO:0000256" key="3">
    <source>
        <dbReference type="ARBA" id="ARBA00022728"/>
    </source>
</evidence>
<proteinExistence type="inferred from homology"/>
<dbReference type="SMART" id="SM00446">
    <property type="entry name" value="LRRcap"/>
    <property type="match status" value="1"/>
</dbReference>
<evidence type="ECO:0000259" key="9">
    <source>
        <dbReference type="PROSITE" id="PS50800"/>
    </source>
</evidence>
<evidence type="ECO:0000256" key="5">
    <source>
        <dbReference type="ARBA" id="ARBA00023187"/>
    </source>
</evidence>
<comment type="similarity">
    <text evidence="7">Belongs to the U2 small nuclear ribonucleoprotein A family.</text>
</comment>
<dbReference type="PANTHER" id="PTHR10552:SF6">
    <property type="entry name" value="U2 SMALL NUCLEAR RIBONUCLEOPROTEIN A"/>
    <property type="match status" value="1"/>
</dbReference>
<dbReference type="FunFam" id="3.80.10.10:FF:000026">
    <property type="entry name" value="U2 small nuclear ribonucleoprotein A"/>
    <property type="match status" value="1"/>
</dbReference>
<gene>
    <name evidence="10" type="ORF">P43SY_006822</name>
</gene>
<dbReference type="Gene3D" id="3.80.10.10">
    <property type="entry name" value="Ribonuclease Inhibitor"/>
    <property type="match status" value="1"/>
</dbReference>
<organism evidence="10 11">
    <name type="scientific">Pythium insidiosum</name>
    <name type="common">Pythiosis disease agent</name>
    <dbReference type="NCBI Taxonomy" id="114742"/>
    <lineage>
        <taxon>Eukaryota</taxon>
        <taxon>Sar</taxon>
        <taxon>Stramenopiles</taxon>
        <taxon>Oomycota</taxon>
        <taxon>Peronosporomycetes</taxon>
        <taxon>Pythiales</taxon>
        <taxon>Pythiaceae</taxon>
        <taxon>Pythium</taxon>
    </lineage>
</organism>
<evidence type="ECO:0000256" key="1">
    <source>
        <dbReference type="ARBA" id="ARBA00004123"/>
    </source>
</evidence>
<evidence type="ECO:0000256" key="8">
    <source>
        <dbReference type="SAM" id="MobiDB-lite"/>
    </source>
</evidence>
<evidence type="ECO:0000313" key="10">
    <source>
        <dbReference type="EMBL" id="KAJ0402583.1"/>
    </source>
</evidence>
<reference evidence="10" key="1">
    <citation type="submission" date="2021-12" db="EMBL/GenBank/DDBJ databases">
        <title>Prjna785345.</title>
        <authorList>
            <person name="Rujirawat T."/>
            <person name="Krajaejun T."/>
        </authorList>
    </citation>
    <scope>NUCLEOTIDE SEQUENCE</scope>
    <source>
        <strain evidence="10">Pi057C3</strain>
    </source>
</reference>
<feature type="region of interest" description="Disordered" evidence="8">
    <location>
        <begin position="177"/>
        <end position="271"/>
    </location>
</feature>
<dbReference type="InterPro" id="IPR044640">
    <property type="entry name" value="RU2A"/>
</dbReference>
<dbReference type="InterPro" id="IPR001611">
    <property type="entry name" value="Leu-rich_rpt"/>
</dbReference>
<dbReference type="InterPro" id="IPR036361">
    <property type="entry name" value="SAP_dom_sf"/>
</dbReference>
<dbReference type="PANTHER" id="PTHR10552">
    <property type="entry name" value="U2 SMALL NUCLEAR RIBONUCLEOPROTEIN A"/>
    <property type="match status" value="1"/>
</dbReference>
<feature type="compositionally biased region" description="Pro residues" evidence="8">
    <location>
        <begin position="183"/>
        <end position="193"/>
    </location>
</feature>
<dbReference type="InterPro" id="IPR032675">
    <property type="entry name" value="LRR_dom_sf"/>
</dbReference>
<dbReference type="GO" id="GO:0000398">
    <property type="term" value="P:mRNA splicing, via spliceosome"/>
    <property type="evidence" value="ECO:0007669"/>
    <property type="project" value="InterPro"/>
</dbReference>
<sequence>MRLTVDVILRAPVSVNPLKERELNLRGLQAPAIENLGVTKDGFDCIDLSDNEIKKLENFPRLRRLRMLLLHNNHISKIQDSLAESIENLEVLMLTGNRVGQLAEVERLVVFKKLDTLSLIGNPVAKRQFYRQYVIHKLPQLRVLDFQRIRPREREAAAVFFNSVAGKRVEAEARGETIDAPAAVPPPPPPRPQPALRTATPHATGSIAPPAAPKPMSPVKTETPKLSVPPPPPPTRSVDVVMQPAGSPKKPAAPVVAEPSTPPKASAKADVDMQEVPYTPSKPIEQLTVNQLREALKQRGLQTKGLKAELVKRLKDAVGA</sequence>
<comment type="subcellular location">
    <subcellularLocation>
        <location evidence="1">Nucleus</location>
    </subcellularLocation>
</comment>
<dbReference type="GO" id="GO:0030620">
    <property type="term" value="F:U2 snRNA binding"/>
    <property type="evidence" value="ECO:0007669"/>
    <property type="project" value="InterPro"/>
</dbReference>
<keyword evidence="6" id="KW-0539">Nucleus</keyword>
<comment type="caution">
    <text evidence="10">The sequence shown here is derived from an EMBL/GenBank/DDBJ whole genome shotgun (WGS) entry which is preliminary data.</text>
</comment>
<dbReference type="Gene3D" id="1.10.720.30">
    <property type="entry name" value="SAP domain"/>
    <property type="match status" value="1"/>
</dbReference>
<evidence type="ECO:0000256" key="6">
    <source>
        <dbReference type="ARBA" id="ARBA00023242"/>
    </source>
</evidence>
<keyword evidence="11" id="KW-1185">Reference proteome</keyword>
<name>A0AAD5M4E9_PYTIN</name>
<dbReference type="AlphaFoldDB" id="A0AAD5M4E9"/>
<dbReference type="InterPro" id="IPR003034">
    <property type="entry name" value="SAP_dom"/>
</dbReference>
<keyword evidence="5" id="KW-0508">mRNA splicing</keyword>
<feature type="domain" description="SAP" evidence="9">
    <location>
        <begin position="284"/>
        <end position="318"/>
    </location>
</feature>
<dbReference type="SUPFAM" id="SSF68906">
    <property type="entry name" value="SAP domain"/>
    <property type="match status" value="1"/>
</dbReference>
<keyword evidence="4" id="KW-0677">Repeat</keyword>
<dbReference type="Proteomes" id="UP001209570">
    <property type="component" value="Unassembled WGS sequence"/>
</dbReference>
<dbReference type="PROSITE" id="PS50800">
    <property type="entry name" value="SAP"/>
    <property type="match status" value="1"/>
</dbReference>
<dbReference type="GO" id="GO:0005681">
    <property type="term" value="C:spliceosomal complex"/>
    <property type="evidence" value="ECO:0007669"/>
    <property type="project" value="UniProtKB-KW"/>
</dbReference>
<dbReference type="SMART" id="SM00513">
    <property type="entry name" value="SAP"/>
    <property type="match status" value="1"/>
</dbReference>
<evidence type="ECO:0000313" key="11">
    <source>
        <dbReference type="Proteomes" id="UP001209570"/>
    </source>
</evidence>
<protein>
    <recommendedName>
        <fullName evidence="9">SAP domain-containing protein</fullName>
    </recommendedName>
</protein>
<keyword evidence="3" id="KW-0747">Spliceosome</keyword>
<evidence type="ECO:0000256" key="4">
    <source>
        <dbReference type="ARBA" id="ARBA00022737"/>
    </source>
</evidence>
<accession>A0AAD5M4E9</accession>
<dbReference type="EMBL" id="JAKCXM010000099">
    <property type="protein sequence ID" value="KAJ0402583.1"/>
    <property type="molecule type" value="Genomic_DNA"/>
</dbReference>
<evidence type="ECO:0000256" key="2">
    <source>
        <dbReference type="ARBA" id="ARBA00022614"/>
    </source>
</evidence>
<feature type="compositionally biased region" description="Low complexity" evidence="8">
    <location>
        <begin position="244"/>
        <end position="259"/>
    </location>
</feature>
<dbReference type="PROSITE" id="PS51450">
    <property type="entry name" value="LRR"/>
    <property type="match status" value="1"/>
</dbReference>
<dbReference type="SUPFAM" id="SSF52058">
    <property type="entry name" value="L domain-like"/>
    <property type="match status" value="1"/>
</dbReference>
<dbReference type="Pfam" id="PF14580">
    <property type="entry name" value="LRR_9"/>
    <property type="match status" value="1"/>
</dbReference>
<dbReference type="InterPro" id="IPR003603">
    <property type="entry name" value="U2A'_phosphoprotein32A_C"/>
</dbReference>
<keyword evidence="3" id="KW-0507">mRNA processing</keyword>
<dbReference type="Pfam" id="PF02037">
    <property type="entry name" value="SAP"/>
    <property type="match status" value="1"/>
</dbReference>
<keyword evidence="2" id="KW-0433">Leucine-rich repeat</keyword>